<keyword evidence="3" id="KW-0809">Transit peptide</keyword>
<reference evidence="4 5" key="1">
    <citation type="submission" date="2024-02" db="EMBL/GenBank/DDBJ databases">
        <title>High-quality chromosome-scale genome assembly of Pensacola bahiagrass (Paspalum notatum Flugge var. saurae).</title>
        <authorList>
            <person name="Vega J.M."/>
            <person name="Podio M."/>
            <person name="Orjuela J."/>
            <person name="Siena L.A."/>
            <person name="Pessino S.C."/>
            <person name="Combes M.C."/>
            <person name="Mariac C."/>
            <person name="Albertini E."/>
            <person name="Pupilli F."/>
            <person name="Ortiz J.P.A."/>
            <person name="Leblanc O."/>
        </authorList>
    </citation>
    <scope>NUCLEOTIDE SEQUENCE [LARGE SCALE GENOMIC DNA]</scope>
    <source>
        <strain evidence="4">R1</strain>
        <tissue evidence="4">Leaf</tissue>
    </source>
</reference>
<dbReference type="GO" id="GO:0003676">
    <property type="term" value="F:nucleic acid binding"/>
    <property type="evidence" value="ECO:0007669"/>
    <property type="project" value="InterPro"/>
</dbReference>
<keyword evidence="2" id="KW-0806">Transcription termination</keyword>
<organism evidence="4 5">
    <name type="scientific">Paspalum notatum var. saurae</name>
    <dbReference type="NCBI Taxonomy" id="547442"/>
    <lineage>
        <taxon>Eukaryota</taxon>
        <taxon>Viridiplantae</taxon>
        <taxon>Streptophyta</taxon>
        <taxon>Embryophyta</taxon>
        <taxon>Tracheophyta</taxon>
        <taxon>Spermatophyta</taxon>
        <taxon>Magnoliopsida</taxon>
        <taxon>Liliopsida</taxon>
        <taxon>Poales</taxon>
        <taxon>Poaceae</taxon>
        <taxon>PACMAD clade</taxon>
        <taxon>Panicoideae</taxon>
        <taxon>Andropogonodae</taxon>
        <taxon>Paspaleae</taxon>
        <taxon>Paspalinae</taxon>
        <taxon>Paspalum</taxon>
    </lineage>
</organism>
<dbReference type="Proteomes" id="UP001341281">
    <property type="component" value="Chromosome 05"/>
</dbReference>
<evidence type="ECO:0000256" key="3">
    <source>
        <dbReference type="ARBA" id="ARBA00022946"/>
    </source>
</evidence>
<accession>A0AAQ3TKG5</accession>
<keyword evidence="2" id="KW-0804">Transcription</keyword>
<dbReference type="EMBL" id="CP144749">
    <property type="protein sequence ID" value="WVZ74718.1"/>
    <property type="molecule type" value="Genomic_DNA"/>
</dbReference>
<keyword evidence="5" id="KW-1185">Reference proteome</keyword>
<sequence>MASSFLTYFYGGRSSALPQLGCAVAPVGRRLRPRDRKRVELRPDCRSCTLVRRQLPLCNAQSYADDLWVAAPQNPASVRSRLLAAEREEAKAVLSLFLRQKGLRSTLAARIVNKSDGFIEHLVSKLQIAYRSRYVGGRELSTPEIRDALLPYLEALSKEHGDSLVEVVENFPDPCSMEREALSSSMVFTPTSSNKQKAIARISMPTSEGALPELVLYLLDLGMDHEDIKNIVRRFPAFAYYNVDRKIKPLVELLLELGVPRSSIPGIIKKRPQLCGISMSDNLKPMMAYLENIGVNKTQWSKVITRFPAFLTYSRNKVETIVSFLTELGVSKKNIGKILTRCPHIMSYSVDDNLRPTAEYFQSIGADAASLIQKSPQAFGLNVDAKLKPITEFFLAREFSIEEIGIMANRFGIIHTLSLEENLLPKYEFFLTMEYPRSELVKFPQYFGYSLEHRIKPRYARMTGCGVRLILNQMLSISGIRFDEILEKKRVR</sequence>
<dbReference type="InterPro" id="IPR038538">
    <property type="entry name" value="MTERF_sf"/>
</dbReference>
<name>A0AAQ3TKG5_PASNO</name>
<protein>
    <recommendedName>
        <fullName evidence="6">Transcription termination factor MTERF5, chloroplastic</fullName>
    </recommendedName>
</protein>
<comment type="similarity">
    <text evidence="1">Belongs to the mTERF family.</text>
</comment>
<keyword evidence="2" id="KW-0805">Transcription regulation</keyword>
<dbReference type="InterPro" id="IPR003690">
    <property type="entry name" value="MTERF"/>
</dbReference>
<evidence type="ECO:0000256" key="1">
    <source>
        <dbReference type="ARBA" id="ARBA00007692"/>
    </source>
</evidence>
<evidence type="ECO:0000313" key="4">
    <source>
        <dbReference type="EMBL" id="WVZ74718.1"/>
    </source>
</evidence>
<dbReference type="PANTHER" id="PTHR13068">
    <property type="entry name" value="CGI-12 PROTEIN-RELATED"/>
    <property type="match status" value="1"/>
</dbReference>
<gene>
    <name evidence="4" type="ORF">U9M48_022870</name>
</gene>
<evidence type="ECO:0008006" key="6">
    <source>
        <dbReference type="Google" id="ProtNLM"/>
    </source>
</evidence>
<dbReference type="AlphaFoldDB" id="A0AAQ3TKG5"/>
<dbReference type="SMART" id="SM00733">
    <property type="entry name" value="Mterf"/>
    <property type="match status" value="7"/>
</dbReference>
<evidence type="ECO:0000256" key="2">
    <source>
        <dbReference type="ARBA" id="ARBA00022472"/>
    </source>
</evidence>
<dbReference type="PANTHER" id="PTHR13068:SF9">
    <property type="entry name" value="TRANSCRIPTION TERMINATION FACTOR MTERF5, CHLOROPLASTIC"/>
    <property type="match status" value="1"/>
</dbReference>
<evidence type="ECO:0000313" key="5">
    <source>
        <dbReference type="Proteomes" id="UP001341281"/>
    </source>
</evidence>
<dbReference type="Pfam" id="PF02536">
    <property type="entry name" value="mTERF"/>
    <property type="match status" value="1"/>
</dbReference>
<dbReference type="GO" id="GO:0006353">
    <property type="term" value="P:DNA-templated transcription termination"/>
    <property type="evidence" value="ECO:0007669"/>
    <property type="project" value="UniProtKB-KW"/>
</dbReference>
<proteinExistence type="inferred from homology"/>
<dbReference type="Gene3D" id="1.25.70.10">
    <property type="entry name" value="Transcription termination factor 3, mitochondrial"/>
    <property type="match status" value="1"/>
</dbReference>